<evidence type="ECO:0000313" key="1">
    <source>
        <dbReference type="EMBL" id="CAD7284421.1"/>
    </source>
</evidence>
<accession>A0A7R9C2H4</accession>
<protein>
    <submittedName>
        <fullName evidence="1">Uncharacterized protein</fullName>
    </submittedName>
</protein>
<dbReference type="EMBL" id="CAJPEX010008136">
    <property type="protein sequence ID" value="CAG0924573.1"/>
    <property type="molecule type" value="Genomic_DNA"/>
</dbReference>
<dbReference type="EMBL" id="OA890173">
    <property type="protein sequence ID" value="CAD7284421.1"/>
    <property type="molecule type" value="Genomic_DNA"/>
</dbReference>
<sequence length="27" mass="3276">MKPKLVQFLIMRPFPKKKNLLHSSTRH</sequence>
<organism evidence="1">
    <name type="scientific">Notodromas monacha</name>
    <dbReference type="NCBI Taxonomy" id="399045"/>
    <lineage>
        <taxon>Eukaryota</taxon>
        <taxon>Metazoa</taxon>
        <taxon>Ecdysozoa</taxon>
        <taxon>Arthropoda</taxon>
        <taxon>Crustacea</taxon>
        <taxon>Oligostraca</taxon>
        <taxon>Ostracoda</taxon>
        <taxon>Podocopa</taxon>
        <taxon>Podocopida</taxon>
        <taxon>Cypridocopina</taxon>
        <taxon>Cypridoidea</taxon>
        <taxon>Cyprididae</taxon>
        <taxon>Notodromas</taxon>
    </lineage>
</organism>
<dbReference type="AlphaFoldDB" id="A0A7R9C2H4"/>
<name>A0A7R9C2H4_9CRUS</name>
<gene>
    <name evidence="1" type="ORF">NMOB1V02_LOCUS12028</name>
</gene>
<keyword evidence="2" id="KW-1185">Reference proteome</keyword>
<evidence type="ECO:0000313" key="2">
    <source>
        <dbReference type="Proteomes" id="UP000678499"/>
    </source>
</evidence>
<dbReference type="Proteomes" id="UP000678499">
    <property type="component" value="Unassembled WGS sequence"/>
</dbReference>
<proteinExistence type="predicted"/>
<reference evidence="1" key="1">
    <citation type="submission" date="2020-11" db="EMBL/GenBank/DDBJ databases">
        <authorList>
            <person name="Tran Van P."/>
        </authorList>
    </citation>
    <scope>NUCLEOTIDE SEQUENCE</scope>
</reference>